<evidence type="ECO:0000313" key="1">
    <source>
        <dbReference type="EMBL" id="MBB5730197.1"/>
    </source>
</evidence>
<dbReference type="Proteomes" id="UP000546701">
    <property type="component" value="Unassembled WGS sequence"/>
</dbReference>
<comment type="caution">
    <text evidence="1">The sequence shown here is derived from an EMBL/GenBank/DDBJ whole genome shotgun (WGS) entry which is preliminary data.</text>
</comment>
<accession>A0A7W9BU65</accession>
<protein>
    <submittedName>
        <fullName evidence="1">Uncharacterized protein</fullName>
    </submittedName>
</protein>
<proteinExistence type="predicted"/>
<dbReference type="OrthoDB" id="7403919at2"/>
<gene>
    <name evidence="1" type="ORF">FHS99_002695</name>
</gene>
<reference evidence="1 2" key="1">
    <citation type="submission" date="2020-08" db="EMBL/GenBank/DDBJ databases">
        <title>Genomic Encyclopedia of Type Strains, Phase IV (KMG-IV): sequencing the most valuable type-strain genomes for metagenomic binning, comparative biology and taxonomic classification.</title>
        <authorList>
            <person name="Goeker M."/>
        </authorList>
    </citation>
    <scope>NUCLEOTIDE SEQUENCE [LARGE SCALE GENOMIC DNA]</scope>
    <source>
        <strain evidence="1 2">DSM 103336</strain>
    </source>
</reference>
<dbReference type="RefSeq" id="WP_157176311.1">
    <property type="nucleotide sequence ID" value="NZ_BMJP01000004.1"/>
</dbReference>
<dbReference type="EMBL" id="JACIJR010000006">
    <property type="protein sequence ID" value="MBB5730197.1"/>
    <property type="molecule type" value="Genomic_DNA"/>
</dbReference>
<evidence type="ECO:0000313" key="2">
    <source>
        <dbReference type="Proteomes" id="UP000546701"/>
    </source>
</evidence>
<keyword evidence="2" id="KW-1185">Reference proteome</keyword>
<sequence>MAEWLYEAGIGEARAALVEGGTIVEARVAHEGGLRAGSVRRARLARITAPGRRGLATFDDGEAVLEPLPPGVAEGGRLLIQIVREAIPEAGRPKPARARAAAEGAEVGDGPDLAAQLAAGDVPVRAVPVHGPDLLEAAGWSELIEEATDGAIDFAGGALRLSVTPAMTLFDVDGVLPPAALALAGAQAAARAIRRMEIGGSIGIDLPTVSDKAVRQAVAAVVDAILPQPFERTAVNGFGFLQIVRRRVRASLPELLAADPVLTAALGLLRQAERAAGIGTRTLVAAPAVIARIAERADWTEALARRTGTAVALRADAARAISQCYVQTDYPPPRP</sequence>
<dbReference type="AlphaFoldDB" id="A0A7W9BU65"/>
<name>A0A7W9BU65_9SPHN</name>
<organism evidence="1 2">
    <name type="scientific">Sphingomonas prati</name>
    <dbReference type="NCBI Taxonomy" id="1843237"/>
    <lineage>
        <taxon>Bacteria</taxon>
        <taxon>Pseudomonadati</taxon>
        <taxon>Pseudomonadota</taxon>
        <taxon>Alphaproteobacteria</taxon>
        <taxon>Sphingomonadales</taxon>
        <taxon>Sphingomonadaceae</taxon>
        <taxon>Sphingomonas</taxon>
    </lineage>
</organism>